<dbReference type="PANTHER" id="PTHR14002:SF59">
    <property type="entry name" value="CUB AND ZONA PELLUCIDA-LIKE DOMAIN-CONTAINING PROTEIN 1-RELATED"/>
    <property type="match status" value="1"/>
</dbReference>
<keyword evidence="2" id="KW-1015">Disulfide bond</keyword>
<keyword evidence="1 5" id="KW-0732">Signal</keyword>
<feature type="domain" description="ZP" evidence="6">
    <location>
        <begin position="803"/>
        <end position="1054"/>
    </location>
</feature>
<evidence type="ECO:0000256" key="2">
    <source>
        <dbReference type="ARBA" id="ARBA00023157"/>
    </source>
</evidence>
<feature type="signal peptide" evidence="5">
    <location>
        <begin position="1"/>
        <end position="20"/>
    </location>
</feature>
<protein>
    <recommendedName>
        <fullName evidence="6">ZP domain-containing protein</fullName>
    </recommendedName>
</protein>
<accession>A0A8K9UYP1</accession>
<evidence type="ECO:0000256" key="1">
    <source>
        <dbReference type="ARBA" id="ARBA00022729"/>
    </source>
</evidence>
<evidence type="ECO:0000313" key="7">
    <source>
        <dbReference type="Ensembl" id="ENSOMYP00000116408.1"/>
    </source>
</evidence>
<dbReference type="Pfam" id="PF00100">
    <property type="entry name" value="Zona_pellucida"/>
    <property type="match status" value="1"/>
</dbReference>
<dbReference type="InterPro" id="IPR001507">
    <property type="entry name" value="ZP_dom"/>
</dbReference>
<feature type="compositionally biased region" description="Low complexity" evidence="3">
    <location>
        <begin position="652"/>
        <end position="662"/>
    </location>
</feature>
<evidence type="ECO:0000256" key="3">
    <source>
        <dbReference type="SAM" id="MobiDB-lite"/>
    </source>
</evidence>
<organism evidence="7 8">
    <name type="scientific">Oncorhynchus mykiss</name>
    <name type="common">Rainbow trout</name>
    <name type="synonym">Salmo gairdneri</name>
    <dbReference type="NCBI Taxonomy" id="8022"/>
    <lineage>
        <taxon>Eukaryota</taxon>
        <taxon>Metazoa</taxon>
        <taxon>Chordata</taxon>
        <taxon>Craniata</taxon>
        <taxon>Vertebrata</taxon>
        <taxon>Euteleostomi</taxon>
        <taxon>Actinopterygii</taxon>
        <taxon>Neopterygii</taxon>
        <taxon>Teleostei</taxon>
        <taxon>Protacanthopterygii</taxon>
        <taxon>Salmoniformes</taxon>
        <taxon>Salmonidae</taxon>
        <taxon>Salmoninae</taxon>
        <taxon>Oncorhynchus</taxon>
    </lineage>
</organism>
<keyword evidence="4" id="KW-1133">Transmembrane helix</keyword>
<evidence type="ECO:0000313" key="8">
    <source>
        <dbReference type="Proteomes" id="UP000694395"/>
    </source>
</evidence>
<sequence length="1136" mass="123701">MSSSTPVLLHLLLLVSLASAGHFYGGSMSVTPKGRNADGTFKVDLRYKNTHDWCDYDGWYCSSGNCGSSVKDVRGTIDSSSRGRSGYNNQWCETETVETRNIPSDKPFQLIQNSCCWIPTVNGLGPWSLETQVDLGTRSDTGEPNRSPVTAILPFIRVPQNCQRSYNLMAFDPDGDRVRCRYGLVRPECDSCDQPSGFYLDQGSCSLQYGYTSTSGVYGFELVVEDFPNQHITLSYTDGSSSSRAPLHAGRRRRSSYQTTVSYRWWWSQTTTTPSPWWWSQTTTTAPWPTTNPAPRPTTTTPPCDITSAATTTRPTTTAATTTTRPTTTATITRPTSTIPSCDITSAVTTTAPDTTTRPTTTAPDTTTRPTTTAPDTTTRPTTTAPDTTTRPTTTAPDTTTRPTTTAPATTTRPTAPATTTRPTTTAPATTTRPTTTAPATTTRPTTTAPATTTRPTTTAPATTTRPTTTAPATTTRPTTTAPATTTRPTTTAPATTTRPTTTAPATTTRPTTTAAATTTRPTTTAATTTTRPTTTAPATTTRPTTTAATTTPRPTTTAPATTTRPTTTATTTRPTTTAATTTTRPTTTATTTRPTTTAPATTTRPTTSAPVHAGRRRRSSYQTTVSYPTTTTTTRPTTTTPWPTTTPPWPTTTTTTTTTTPGSLYPSTAPLSKLPLHFSLLVDSSVPSCDEGMYLPRFVQPTPHNGEHLHAEVNKELEFRVKAEATHSTINDVIVSGPLNITNHMTTQGEFVIRWTPIRDNLGEYFPICFITEGISGSSVYQSEMRCVVVEVGRKKVKAKVVCDETKMTVEVEKSSVTEIHEDHLRLNDPSNSACDLQRLSNSTHIIGVIPLNACGTQIEEDDDNLIFKNQITTFDNPNDIITRHHQVEFQFYCQYAKRGNVSLGFTAHRDSITVVEKGFGTFTYQFEFYQTSQFANMVDPRDYPLDVEVKQMIYMDIEAVSTVNNTELFVESCRAAPYDNPDYHPTYPIIENGCIVDETVQIFSPRHQRHFQFGMEAFKFIGMHDQVYISCSVILCEAGNPNTRCAQGCVNSTSPQPAGHHHHRKREAAMQTAKHHISQGPLRLRKSSESSVTNVNMGLMVGCIVAAVAVLCGVMLYKSKTSGVKYQPLTTFET</sequence>
<feature type="compositionally biased region" description="Low complexity" evidence="3">
    <location>
        <begin position="349"/>
        <end position="608"/>
    </location>
</feature>
<dbReference type="PANTHER" id="PTHR14002">
    <property type="entry name" value="ENDOGLIN/TGF-BETA RECEPTOR TYPE III"/>
    <property type="match status" value="1"/>
</dbReference>
<feature type="compositionally biased region" description="Low complexity" evidence="3">
    <location>
        <begin position="297"/>
        <end position="341"/>
    </location>
</feature>
<feature type="chain" id="PRO_5035422598" description="ZP domain-containing protein" evidence="5">
    <location>
        <begin position="21"/>
        <end position="1136"/>
    </location>
</feature>
<dbReference type="Proteomes" id="UP000694395">
    <property type="component" value="Chromosome 6"/>
</dbReference>
<dbReference type="Gene3D" id="2.60.40.4100">
    <property type="entry name" value="Zona pellucida, ZP-C domain"/>
    <property type="match status" value="1"/>
</dbReference>
<keyword evidence="4" id="KW-0812">Transmembrane</keyword>
<dbReference type="InterPro" id="IPR042235">
    <property type="entry name" value="ZP-C_dom"/>
</dbReference>
<dbReference type="Gene3D" id="2.60.40.3210">
    <property type="entry name" value="Zona pellucida, ZP-N domain"/>
    <property type="match status" value="1"/>
</dbReference>
<keyword evidence="4" id="KW-0472">Membrane</keyword>
<dbReference type="Pfam" id="PF23344">
    <property type="entry name" value="ZP-N"/>
    <property type="match status" value="1"/>
</dbReference>
<evidence type="ECO:0000259" key="6">
    <source>
        <dbReference type="PROSITE" id="PS51034"/>
    </source>
</evidence>
<feature type="compositionally biased region" description="Low complexity" evidence="3">
    <location>
        <begin position="629"/>
        <end position="644"/>
    </location>
</feature>
<dbReference type="GeneTree" id="ENSGT00940000163723"/>
<reference evidence="7" key="3">
    <citation type="submission" date="2025-09" db="UniProtKB">
        <authorList>
            <consortium name="Ensembl"/>
        </authorList>
    </citation>
    <scope>IDENTIFICATION</scope>
</reference>
<dbReference type="InterPro" id="IPR055355">
    <property type="entry name" value="ZP-C"/>
</dbReference>
<dbReference type="PROSITE" id="PS51034">
    <property type="entry name" value="ZP_2"/>
    <property type="match status" value="1"/>
</dbReference>
<name>A0A8K9UYP1_ONCMY</name>
<reference evidence="7" key="2">
    <citation type="submission" date="2025-08" db="UniProtKB">
        <authorList>
            <consortium name="Ensembl"/>
        </authorList>
    </citation>
    <scope>IDENTIFICATION</scope>
</reference>
<dbReference type="SMART" id="SM00241">
    <property type="entry name" value="ZP"/>
    <property type="match status" value="1"/>
</dbReference>
<dbReference type="Ensembl" id="ENSOMYT00000131917.1">
    <property type="protein sequence ID" value="ENSOMYP00000116408.1"/>
    <property type="gene ID" value="ENSOMYG00000053221.1"/>
</dbReference>
<evidence type="ECO:0000256" key="5">
    <source>
        <dbReference type="SAM" id="SignalP"/>
    </source>
</evidence>
<reference evidence="7" key="1">
    <citation type="submission" date="2020-07" db="EMBL/GenBank/DDBJ databases">
        <title>A long reads based de novo assembly of the rainbow trout Arlee double haploid line genome.</title>
        <authorList>
            <person name="Gao G."/>
            <person name="Palti Y."/>
        </authorList>
    </citation>
    <scope>NUCLEOTIDE SEQUENCE [LARGE SCALE GENOMIC DNA]</scope>
</reference>
<keyword evidence="8" id="KW-1185">Reference proteome</keyword>
<dbReference type="AlphaFoldDB" id="A0A8K9UYP1"/>
<dbReference type="InterPro" id="IPR055356">
    <property type="entry name" value="ZP-N"/>
</dbReference>
<proteinExistence type="predicted"/>
<feature type="region of interest" description="Disordered" evidence="3">
    <location>
        <begin position="285"/>
        <end position="664"/>
    </location>
</feature>
<evidence type="ECO:0000256" key="4">
    <source>
        <dbReference type="SAM" id="Phobius"/>
    </source>
</evidence>
<feature type="transmembrane region" description="Helical" evidence="4">
    <location>
        <begin position="1099"/>
        <end position="1119"/>
    </location>
</feature>